<name>A0AAD6SAG7_9AGAR</name>
<evidence type="ECO:0000313" key="3">
    <source>
        <dbReference type="Proteomes" id="UP001218188"/>
    </source>
</evidence>
<feature type="compositionally biased region" description="Gly residues" evidence="1">
    <location>
        <begin position="37"/>
        <end position="57"/>
    </location>
</feature>
<evidence type="ECO:0000313" key="2">
    <source>
        <dbReference type="EMBL" id="KAJ7023111.1"/>
    </source>
</evidence>
<dbReference type="EMBL" id="JARJCM010000194">
    <property type="protein sequence ID" value="KAJ7023111.1"/>
    <property type="molecule type" value="Genomic_DNA"/>
</dbReference>
<feature type="region of interest" description="Disordered" evidence="1">
    <location>
        <begin position="37"/>
        <end position="98"/>
    </location>
</feature>
<dbReference type="AlphaFoldDB" id="A0AAD6SAG7"/>
<proteinExistence type="predicted"/>
<accession>A0AAD6SAG7</accession>
<sequence length="153" mass="14864">MGWAEGALKRGAGTDTAGGAEKLAAWREWRLAAWTQGGGCEGAGRGAGTSEAAGGGSERGEAASGRRLATEGVGSGSGGAWGAEVGGDGRKPGGVGCAGSRWSFVKSDDVAGDGGVDASAVFGGIHAAGWEGGRGQKKAQSRGFTGCAHLKVN</sequence>
<keyword evidence="3" id="KW-1185">Reference proteome</keyword>
<protein>
    <submittedName>
        <fullName evidence="2">Uncharacterized protein</fullName>
    </submittedName>
</protein>
<gene>
    <name evidence="2" type="ORF">C8F04DRAFT_1193771</name>
</gene>
<dbReference type="Proteomes" id="UP001218188">
    <property type="component" value="Unassembled WGS sequence"/>
</dbReference>
<feature type="compositionally biased region" description="Gly residues" evidence="1">
    <location>
        <begin position="73"/>
        <end position="97"/>
    </location>
</feature>
<organism evidence="2 3">
    <name type="scientific">Mycena alexandri</name>
    <dbReference type="NCBI Taxonomy" id="1745969"/>
    <lineage>
        <taxon>Eukaryota</taxon>
        <taxon>Fungi</taxon>
        <taxon>Dikarya</taxon>
        <taxon>Basidiomycota</taxon>
        <taxon>Agaricomycotina</taxon>
        <taxon>Agaricomycetes</taxon>
        <taxon>Agaricomycetidae</taxon>
        <taxon>Agaricales</taxon>
        <taxon>Marasmiineae</taxon>
        <taxon>Mycenaceae</taxon>
        <taxon>Mycena</taxon>
    </lineage>
</organism>
<evidence type="ECO:0000256" key="1">
    <source>
        <dbReference type="SAM" id="MobiDB-lite"/>
    </source>
</evidence>
<reference evidence="2" key="1">
    <citation type="submission" date="2023-03" db="EMBL/GenBank/DDBJ databases">
        <title>Massive genome expansion in bonnet fungi (Mycena s.s.) driven by repeated elements and novel gene families across ecological guilds.</title>
        <authorList>
            <consortium name="Lawrence Berkeley National Laboratory"/>
            <person name="Harder C.B."/>
            <person name="Miyauchi S."/>
            <person name="Viragh M."/>
            <person name="Kuo A."/>
            <person name="Thoen E."/>
            <person name="Andreopoulos B."/>
            <person name="Lu D."/>
            <person name="Skrede I."/>
            <person name="Drula E."/>
            <person name="Henrissat B."/>
            <person name="Morin E."/>
            <person name="Kohler A."/>
            <person name="Barry K."/>
            <person name="LaButti K."/>
            <person name="Morin E."/>
            <person name="Salamov A."/>
            <person name="Lipzen A."/>
            <person name="Mereny Z."/>
            <person name="Hegedus B."/>
            <person name="Baldrian P."/>
            <person name="Stursova M."/>
            <person name="Weitz H."/>
            <person name="Taylor A."/>
            <person name="Grigoriev I.V."/>
            <person name="Nagy L.G."/>
            <person name="Martin F."/>
            <person name="Kauserud H."/>
        </authorList>
    </citation>
    <scope>NUCLEOTIDE SEQUENCE</scope>
    <source>
        <strain evidence="2">CBHHK200</strain>
    </source>
</reference>
<comment type="caution">
    <text evidence="2">The sequence shown here is derived from an EMBL/GenBank/DDBJ whole genome shotgun (WGS) entry which is preliminary data.</text>
</comment>